<dbReference type="InterPro" id="IPR013783">
    <property type="entry name" value="Ig-like_fold"/>
</dbReference>
<name>A0A8S5R122_9CAUD</name>
<dbReference type="SMART" id="SM00060">
    <property type="entry name" value="FN3"/>
    <property type="match status" value="1"/>
</dbReference>
<dbReference type="CDD" id="cd00063">
    <property type="entry name" value="FN3"/>
    <property type="match status" value="1"/>
</dbReference>
<dbReference type="InterPro" id="IPR050617">
    <property type="entry name" value="E3_ligase_FN3/SPRY"/>
</dbReference>
<dbReference type="SUPFAM" id="SSF49265">
    <property type="entry name" value="Fibronectin type III"/>
    <property type="match status" value="1"/>
</dbReference>
<dbReference type="Gene3D" id="2.60.40.10">
    <property type="entry name" value="Immunoglobulins"/>
    <property type="match status" value="1"/>
</dbReference>
<dbReference type="InterPro" id="IPR003961">
    <property type="entry name" value="FN3_dom"/>
</dbReference>
<dbReference type="EMBL" id="BK015795">
    <property type="protein sequence ID" value="DAE25191.1"/>
    <property type="molecule type" value="Genomic_DNA"/>
</dbReference>
<organism evidence="2">
    <name type="scientific">Siphoviridae sp. ctWWc42</name>
    <dbReference type="NCBI Taxonomy" id="2826361"/>
    <lineage>
        <taxon>Viruses</taxon>
        <taxon>Duplodnaviria</taxon>
        <taxon>Heunggongvirae</taxon>
        <taxon>Uroviricota</taxon>
        <taxon>Caudoviricetes</taxon>
    </lineage>
</organism>
<protein>
    <submittedName>
        <fullName evidence="2">FN3</fullName>
    </submittedName>
</protein>
<proteinExistence type="predicted"/>
<evidence type="ECO:0000313" key="2">
    <source>
        <dbReference type="EMBL" id="DAE25191.1"/>
    </source>
</evidence>
<dbReference type="Pfam" id="PF00041">
    <property type="entry name" value="fn3"/>
    <property type="match status" value="1"/>
</dbReference>
<reference evidence="2" key="1">
    <citation type="journal article" date="2021" name="Proc. Natl. Acad. Sci. U.S.A.">
        <title>A Catalog of Tens of Thousands of Viruses from Human Metagenomes Reveals Hidden Associations with Chronic Diseases.</title>
        <authorList>
            <person name="Tisza M.J."/>
            <person name="Buck C.B."/>
        </authorList>
    </citation>
    <scope>NUCLEOTIDE SEQUENCE</scope>
    <source>
        <strain evidence="2">CtWWc42</strain>
    </source>
</reference>
<feature type="domain" description="Fibronectin type-III" evidence="1">
    <location>
        <begin position="297"/>
        <end position="390"/>
    </location>
</feature>
<dbReference type="InterPro" id="IPR036116">
    <property type="entry name" value="FN3_sf"/>
</dbReference>
<sequence length="854" mass="94909">MPKVKNLKIELQNNSSQYFASWEFDQETRNTVSTTSVKAGDLVTIKSGATWYNGAAIPDWVMSDRWYVLEISGDRAVLDQNESYTGGIMSPINVSYLIGGTGGGTTSTTTTDPSTLDHYTVHWWYNTGNTPWFDGGSSDVEITNALYSAPDNAIKTKVVVTPVAKTYKVDDQDVYYWTGTATEFIREKEADPPDKPSSPTVTLDKYTITAELDKISNARYDKIQFDVIDVANGGEKHVASGKVTVKLANATFVTTVSAGGKYRVRCRAINLNATSNNAEIYSEWSDLADPVSTVPNPTTGITVCKATSSTEVHVEWASVSSATAYELEYTTEQRYFDASDQTTSVTDIRQTHYEVAGLETGKEYFFRVRATNDSGESAWCSPVSVVVGKVPTAPTTWASTTTATVGESVTLFWIHNAQDNSSQTYADLELIINGVKETHTIKNTEDEDLKDKTSSYIFDTSKYSEGTIVLWRVRTAGVTKEYGEWSVQRQINVYAPVTLSLNLTDQNGNALSSISHFPFYLTAFAGPKTQEPVGYHVSIKANSSYTTSDIYGNDVIVHANEEVYSKYFDTSNQLVVEFTPININLKDGISYTISCIVAMNSGLTKESTSEFSVSWTEMLYEPDAEIGIDKENWVAYIRPYCVGSNSQPITDIYLGIYRRNYDGEFVEIESGIDGSSTVYVTDPHPALDYARYRITATSKTTGVINYYDVPNYPVGCKSIVIQWNDTWTNFEANDGNSMEVSPWGGTMFTIPYNVDISDETDVDVSLVEYIGRDHPVSYYGTQKGFTSSWSFDMPKEDTERLSLIRRLQVYMGDCYVREPSGTGYWAQVKVSYNRDHNSMIIPVTLDITRVEGGK</sequence>
<dbReference type="PROSITE" id="PS50853">
    <property type="entry name" value="FN3"/>
    <property type="match status" value="1"/>
</dbReference>
<dbReference type="PANTHER" id="PTHR24099:SF16">
    <property type="entry name" value="E3 UBIQUITIN-PROTEIN LIGASE MIDLINE-1-LIKE ISOFORM X1"/>
    <property type="match status" value="1"/>
</dbReference>
<accession>A0A8S5R122</accession>
<dbReference type="PANTHER" id="PTHR24099">
    <property type="entry name" value="E3 UBIQUITIN-PROTEIN LIGASE TRIM36-RELATED"/>
    <property type="match status" value="1"/>
</dbReference>
<evidence type="ECO:0000259" key="1">
    <source>
        <dbReference type="PROSITE" id="PS50853"/>
    </source>
</evidence>